<dbReference type="Proteomes" id="UP000245839">
    <property type="component" value="Unassembled WGS sequence"/>
</dbReference>
<evidence type="ECO:0000256" key="9">
    <source>
        <dbReference type="ARBA" id="ARBA00023027"/>
    </source>
</evidence>
<protein>
    <recommendedName>
        <fullName evidence="4 12">tRNA uridine 5-carboxymethylaminomethyl modification enzyme MnmG</fullName>
    </recommendedName>
    <alternativeName>
        <fullName evidence="11 12">Glucose-inhibited division protein A</fullName>
    </alternativeName>
</protein>
<feature type="domain" description="tRNA uridine 5-carboxymethylaminomethyl modification enzyme C-terminal subdomain" evidence="13">
    <location>
        <begin position="537"/>
        <end position="608"/>
    </location>
</feature>
<dbReference type="GO" id="GO:0002098">
    <property type="term" value="P:tRNA wobble uridine modification"/>
    <property type="evidence" value="ECO:0007669"/>
    <property type="project" value="InterPro"/>
</dbReference>
<dbReference type="PANTHER" id="PTHR11806">
    <property type="entry name" value="GLUCOSE INHIBITED DIVISION PROTEIN A"/>
    <property type="match status" value="1"/>
</dbReference>
<dbReference type="PROSITE" id="PS01280">
    <property type="entry name" value="GIDA_1"/>
    <property type="match status" value="1"/>
</dbReference>
<comment type="subcellular location">
    <subcellularLocation>
        <location evidence="12">Cytoplasm</location>
    </subcellularLocation>
</comment>
<dbReference type="InterPro" id="IPR002218">
    <property type="entry name" value="MnmG-rel"/>
</dbReference>
<organism evidence="15 17">
    <name type="scientific">Jannaschia seohaensis</name>
    <dbReference type="NCBI Taxonomy" id="475081"/>
    <lineage>
        <taxon>Bacteria</taxon>
        <taxon>Pseudomonadati</taxon>
        <taxon>Pseudomonadota</taxon>
        <taxon>Alphaproteobacteria</taxon>
        <taxon>Rhodobacterales</taxon>
        <taxon>Roseobacteraceae</taxon>
        <taxon>Jannaschia</taxon>
    </lineage>
</organism>
<dbReference type="GO" id="GO:0050660">
    <property type="term" value="F:flavin adenine dinucleotide binding"/>
    <property type="evidence" value="ECO:0007669"/>
    <property type="project" value="UniProtKB-UniRule"/>
</dbReference>
<evidence type="ECO:0000256" key="2">
    <source>
        <dbReference type="ARBA" id="ARBA00003717"/>
    </source>
</evidence>
<feature type="binding site" evidence="12">
    <location>
        <begin position="272"/>
        <end position="286"/>
    </location>
    <ligand>
        <name>NAD(+)</name>
        <dbReference type="ChEBI" id="CHEBI:57540"/>
    </ligand>
</feature>
<dbReference type="Pfam" id="PF01134">
    <property type="entry name" value="GIDA"/>
    <property type="match status" value="1"/>
</dbReference>
<evidence type="ECO:0000256" key="8">
    <source>
        <dbReference type="ARBA" id="ARBA00022827"/>
    </source>
</evidence>
<evidence type="ECO:0000256" key="1">
    <source>
        <dbReference type="ARBA" id="ARBA00001974"/>
    </source>
</evidence>
<sequence>MKHRQFDVIVVGAGHAGTEAAHVAHRMGGRVALVTMAPTDLGALSCNPAIGGLGKGHLVREVDALGGLIGRAADAAGIQFRLLNRSRGPAVQGPRAQADRDAYHRAIQSEFSAGAGPEVIFGEVSDLLQDSQGRACGVTLVDGSEISGQAVILATGTFLGGRILIGHEAQAGGRIGARPAARLGQRLRDLGLDVRRLKTGTPPRLRRQSINWGILDDQPGDPEPTLFSFLSKGPVLRQVSCGITTTNAATHEIVRENLGLSAMYGGMIEGVGPRYCPSIEDKITRFADKDSHQVFLEPEGLESDLVYPNGISTSLPAQIQEAYVRTIHGLENAEIVRPGYAIEYDYIDPRGLTRDLQLSEIPGLFLAGQINGTTGYEEAAAQGLVAGINAVQFVRNEAPTVFERLESYIGVMVDDLITRGVSEPYRMFTSRVEMRLTVRADNADERLTPLGIQLGCVDAKRAGIFGRKMDDIERLKSDLCSVERTKSEVLDGPRSGAPRSLYALLSDPDVSIDAVRSCLDGERDEDDAIWDQVWRSSLYENYRVRAEREANMLRRDEAVALGLEFDYDVVGGLTTEQREKLKRLRPETVGQASRIEGMTPAALVALLAATKSRRAASAR</sequence>
<comment type="similarity">
    <text evidence="3 12">Belongs to the MnmG family.</text>
</comment>
<dbReference type="HAMAP" id="MF_00129">
    <property type="entry name" value="MnmG_GidA"/>
    <property type="match status" value="1"/>
</dbReference>
<keyword evidence="8 12" id="KW-0274">FAD</keyword>
<evidence type="ECO:0000256" key="5">
    <source>
        <dbReference type="ARBA" id="ARBA00022490"/>
    </source>
</evidence>
<dbReference type="InterPro" id="IPR047001">
    <property type="entry name" value="MnmG_C_subdom"/>
</dbReference>
<evidence type="ECO:0000256" key="3">
    <source>
        <dbReference type="ARBA" id="ARBA00007653"/>
    </source>
</evidence>
<name>A0A2Y9A2F8_9RHOB</name>
<evidence type="ECO:0000256" key="7">
    <source>
        <dbReference type="ARBA" id="ARBA00022694"/>
    </source>
</evidence>
<dbReference type="InterPro" id="IPR044920">
    <property type="entry name" value="MnmG_C_subdom_sf"/>
</dbReference>
<evidence type="ECO:0000259" key="13">
    <source>
        <dbReference type="SMART" id="SM01228"/>
    </source>
</evidence>
<reference evidence="15 17" key="1">
    <citation type="submission" date="2016-10" db="EMBL/GenBank/DDBJ databases">
        <authorList>
            <person name="Cai Z."/>
        </authorList>
    </citation>
    <scope>NUCLEOTIDE SEQUENCE [LARGE SCALE GENOMIC DNA]</scope>
    <source>
        <strain evidence="15 17">DSM 25227</strain>
    </source>
</reference>
<dbReference type="EMBL" id="UETC01000001">
    <property type="protein sequence ID" value="SSA38036.1"/>
    <property type="molecule type" value="Genomic_DNA"/>
</dbReference>
<accession>A0A2Y9A2F8</accession>
<feature type="binding site" evidence="12">
    <location>
        <begin position="12"/>
        <end position="17"/>
    </location>
    <ligand>
        <name>FAD</name>
        <dbReference type="ChEBI" id="CHEBI:57692"/>
    </ligand>
</feature>
<keyword evidence="9 12" id="KW-0520">NAD</keyword>
<evidence type="ECO:0000256" key="12">
    <source>
        <dbReference type="HAMAP-Rule" id="MF_00129"/>
    </source>
</evidence>
<reference evidence="14 16" key="2">
    <citation type="submission" date="2018-03" db="EMBL/GenBank/DDBJ databases">
        <title>Genomic Encyclopedia of Archaeal and Bacterial Type Strains, Phase II (KMG-II): from individual species to whole genera.</title>
        <authorList>
            <person name="Goeker M."/>
        </authorList>
    </citation>
    <scope>NUCLEOTIDE SEQUENCE [LARGE SCALE GENOMIC DNA]</scope>
    <source>
        <strain evidence="14 16">DSM 25227</strain>
    </source>
</reference>
<comment type="function">
    <text evidence="2 12">NAD-binding protein involved in the addition of a carboxymethylaminomethyl (cmnm) group at the wobble position (U34) of certain tRNAs, forming tRNA-cmnm(5)s(2)U34.</text>
</comment>
<dbReference type="FunFam" id="3.50.50.60:FF:000002">
    <property type="entry name" value="tRNA uridine 5-carboxymethylaminomethyl modification enzyme MnmG"/>
    <property type="match status" value="1"/>
</dbReference>
<dbReference type="Gene3D" id="3.50.50.60">
    <property type="entry name" value="FAD/NAD(P)-binding domain"/>
    <property type="match status" value="2"/>
</dbReference>
<keyword evidence="7 12" id="KW-0819">tRNA processing</keyword>
<dbReference type="InterPro" id="IPR004416">
    <property type="entry name" value="MnmG"/>
</dbReference>
<keyword evidence="5 12" id="KW-0963">Cytoplasm</keyword>
<comment type="cofactor">
    <cofactor evidence="1 12">
        <name>FAD</name>
        <dbReference type="ChEBI" id="CHEBI:57692"/>
    </cofactor>
</comment>
<proteinExistence type="inferred from homology"/>
<evidence type="ECO:0000256" key="6">
    <source>
        <dbReference type="ARBA" id="ARBA00022630"/>
    </source>
</evidence>
<evidence type="ECO:0000313" key="16">
    <source>
        <dbReference type="Proteomes" id="UP000245839"/>
    </source>
</evidence>
<evidence type="ECO:0000256" key="4">
    <source>
        <dbReference type="ARBA" id="ARBA00020461"/>
    </source>
</evidence>
<dbReference type="GO" id="GO:0005829">
    <property type="term" value="C:cytosol"/>
    <property type="evidence" value="ECO:0007669"/>
    <property type="project" value="TreeGrafter"/>
</dbReference>
<dbReference type="Pfam" id="PF21680">
    <property type="entry name" value="GIDA_C_1st"/>
    <property type="match status" value="1"/>
</dbReference>
<dbReference type="EMBL" id="QGDJ01000001">
    <property type="protein sequence ID" value="PWJ21758.1"/>
    <property type="molecule type" value="Genomic_DNA"/>
</dbReference>
<dbReference type="PANTHER" id="PTHR11806:SF0">
    <property type="entry name" value="PROTEIN MTO1 HOMOLOG, MITOCHONDRIAL"/>
    <property type="match status" value="1"/>
</dbReference>
<keyword evidence="6 12" id="KW-0285">Flavoprotein</keyword>
<gene>
    <name evidence="12" type="primary">mnmG</name>
    <name evidence="12" type="synonym">gidA</name>
    <name evidence="14" type="ORF">BCF38_101166</name>
    <name evidence="15" type="ORF">SAMN05421539_101166</name>
</gene>
<dbReference type="InterPro" id="IPR049312">
    <property type="entry name" value="GIDA_C_N"/>
</dbReference>
<evidence type="ECO:0000313" key="14">
    <source>
        <dbReference type="EMBL" id="PWJ21758.1"/>
    </source>
</evidence>
<dbReference type="SMART" id="SM01228">
    <property type="entry name" value="GIDA_assoc_3"/>
    <property type="match status" value="1"/>
</dbReference>
<dbReference type="InterPro" id="IPR036188">
    <property type="entry name" value="FAD/NAD-bd_sf"/>
</dbReference>
<dbReference type="InterPro" id="IPR040131">
    <property type="entry name" value="MnmG_N"/>
</dbReference>
<comment type="subunit">
    <text evidence="10 12">Homodimer. Heterotetramer of two MnmE and two MnmG subunits.</text>
</comment>
<evidence type="ECO:0000256" key="11">
    <source>
        <dbReference type="ARBA" id="ARBA00031800"/>
    </source>
</evidence>
<dbReference type="PROSITE" id="PS01281">
    <property type="entry name" value="GIDA_2"/>
    <property type="match status" value="1"/>
</dbReference>
<dbReference type="SUPFAM" id="SSF51905">
    <property type="entry name" value="FAD/NAD(P)-binding domain"/>
    <property type="match status" value="1"/>
</dbReference>
<dbReference type="Proteomes" id="UP000251571">
    <property type="component" value="Unassembled WGS sequence"/>
</dbReference>
<evidence type="ECO:0000313" key="15">
    <source>
        <dbReference type="EMBL" id="SSA38036.1"/>
    </source>
</evidence>
<evidence type="ECO:0000256" key="10">
    <source>
        <dbReference type="ARBA" id="ARBA00025948"/>
    </source>
</evidence>
<dbReference type="Pfam" id="PF13932">
    <property type="entry name" value="SAM_GIDA_C"/>
    <property type="match status" value="1"/>
</dbReference>
<keyword evidence="16" id="KW-1185">Reference proteome</keyword>
<dbReference type="Gene3D" id="1.10.150.570">
    <property type="entry name" value="GidA associated domain, C-terminal subdomain"/>
    <property type="match status" value="1"/>
</dbReference>
<dbReference type="InterPro" id="IPR026904">
    <property type="entry name" value="MnmG_C"/>
</dbReference>
<dbReference type="InterPro" id="IPR020595">
    <property type="entry name" value="MnmG-rel_CS"/>
</dbReference>
<comment type="caution">
    <text evidence="12">Lacks conserved residue(s) required for the propagation of feature annotation.</text>
</comment>
<dbReference type="GO" id="GO:0030488">
    <property type="term" value="P:tRNA methylation"/>
    <property type="evidence" value="ECO:0007669"/>
    <property type="project" value="TreeGrafter"/>
</dbReference>
<dbReference type="FunFam" id="1.10.150.570:FF:000001">
    <property type="entry name" value="tRNA uridine 5-carboxymethylaminomethyl modification enzyme MnmG"/>
    <property type="match status" value="1"/>
</dbReference>
<evidence type="ECO:0000313" key="17">
    <source>
        <dbReference type="Proteomes" id="UP000251571"/>
    </source>
</evidence>
<dbReference type="NCBIfam" id="TIGR00136">
    <property type="entry name" value="mnmG_gidA"/>
    <property type="match status" value="1"/>
</dbReference>
<dbReference type="AlphaFoldDB" id="A0A2Y9A2F8"/>